<evidence type="ECO:0000313" key="3">
    <source>
        <dbReference type="Proteomes" id="UP001608902"/>
    </source>
</evidence>
<name>A0ABD6EMD1_9BILA</name>
<comment type="caution">
    <text evidence="2">The sequence shown here is derived from an EMBL/GenBank/DDBJ whole genome shotgun (WGS) entry which is preliminary data.</text>
</comment>
<keyword evidence="1" id="KW-0472">Membrane</keyword>
<dbReference type="EMBL" id="JBGFUD010002556">
    <property type="protein sequence ID" value="MFH4977722.1"/>
    <property type="molecule type" value="Genomic_DNA"/>
</dbReference>
<dbReference type="InterPro" id="IPR051697">
    <property type="entry name" value="Patched_domain-protein"/>
</dbReference>
<dbReference type="Proteomes" id="UP001608902">
    <property type="component" value="Unassembled WGS sequence"/>
</dbReference>
<dbReference type="Gene3D" id="1.20.1640.10">
    <property type="entry name" value="Multidrug efflux transporter AcrB transmembrane domain"/>
    <property type="match status" value="1"/>
</dbReference>
<accession>A0ABD6EMD1</accession>
<keyword evidence="1" id="KW-0812">Transmembrane</keyword>
<keyword evidence="1" id="KW-1133">Transmembrane helix</keyword>
<sequence length="151" mass="16990">MAAVLMSVGLSVDFTAHISYHFQLRHQRELRNGEIIKVPIRNTTERLQYTLQSVGWPIILAGASTIICVIPLLFLQSYAPTVFFKTIILVVSWGLVHGLIVLPSILAALPTRLTTANCYHLLLIQENKQNTSQEMDMFEKRALTVDLDNTV</sequence>
<protein>
    <submittedName>
        <fullName evidence="2">Uncharacterized protein</fullName>
    </submittedName>
</protein>
<gene>
    <name evidence="2" type="ORF">AB6A40_004431</name>
</gene>
<organism evidence="2 3">
    <name type="scientific">Gnathostoma spinigerum</name>
    <dbReference type="NCBI Taxonomy" id="75299"/>
    <lineage>
        <taxon>Eukaryota</taxon>
        <taxon>Metazoa</taxon>
        <taxon>Ecdysozoa</taxon>
        <taxon>Nematoda</taxon>
        <taxon>Chromadorea</taxon>
        <taxon>Rhabditida</taxon>
        <taxon>Spirurina</taxon>
        <taxon>Gnathostomatomorpha</taxon>
        <taxon>Gnathostomatoidea</taxon>
        <taxon>Gnathostomatidae</taxon>
        <taxon>Gnathostoma</taxon>
    </lineage>
</organism>
<reference evidence="2 3" key="1">
    <citation type="submission" date="2024-08" db="EMBL/GenBank/DDBJ databases">
        <title>Gnathostoma spinigerum genome.</title>
        <authorList>
            <person name="Gonzalez-Bertolin B."/>
            <person name="Monzon S."/>
            <person name="Zaballos A."/>
            <person name="Jimenez P."/>
            <person name="Dekumyoy P."/>
            <person name="Varona S."/>
            <person name="Cuesta I."/>
            <person name="Sumanam S."/>
            <person name="Adisakwattana P."/>
            <person name="Gasser R.B."/>
            <person name="Hernandez-Gonzalez A."/>
            <person name="Young N.D."/>
            <person name="Perteguer M.J."/>
        </authorList>
    </citation>
    <scope>NUCLEOTIDE SEQUENCE [LARGE SCALE GENOMIC DNA]</scope>
    <source>
        <strain evidence="2">AL3</strain>
        <tissue evidence="2">Liver</tissue>
    </source>
</reference>
<dbReference type="PANTHER" id="PTHR10796">
    <property type="entry name" value="PATCHED-RELATED"/>
    <property type="match status" value="1"/>
</dbReference>
<proteinExistence type="predicted"/>
<dbReference type="AlphaFoldDB" id="A0ABD6EMD1"/>
<dbReference type="SUPFAM" id="SSF82866">
    <property type="entry name" value="Multidrug efflux transporter AcrB transmembrane domain"/>
    <property type="match status" value="1"/>
</dbReference>
<feature type="transmembrane region" description="Helical" evidence="1">
    <location>
        <begin position="54"/>
        <end position="75"/>
    </location>
</feature>
<feature type="transmembrane region" description="Helical" evidence="1">
    <location>
        <begin position="87"/>
        <end position="109"/>
    </location>
</feature>
<evidence type="ECO:0000256" key="1">
    <source>
        <dbReference type="SAM" id="Phobius"/>
    </source>
</evidence>
<evidence type="ECO:0000313" key="2">
    <source>
        <dbReference type="EMBL" id="MFH4977722.1"/>
    </source>
</evidence>
<keyword evidence="3" id="KW-1185">Reference proteome</keyword>
<dbReference type="PANTHER" id="PTHR10796:SF90">
    <property type="entry name" value="SSD DOMAIN-CONTAINING PROTEIN"/>
    <property type="match status" value="1"/>
</dbReference>